<organism evidence="1 2">
    <name type="scientific">Indibacter alkaliphilus (strain CCUG 57479 / KCTC 22604 / LW1)</name>
    <dbReference type="NCBI Taxonomy" id="1189612"/>
    <lineage>
        <taxon>Bacteria</taxon>
        <taxon>Pseudomonadati</taxon>
        <taxon>Bacteroidota</taxon>
        <taxon>Cytophagia</taxon>
        <taxon>Cytophagales</taxon>
        <taxon>Cyclobacteriaceae</taxon>
    </lineage>
</organism>
<evidence type="ECO:0000313" key="1">
    <source>
        <dbReference type="EMBL" id="EOZ95507.1"/>
    </source>
</evidence>
<proteinExistence type="predicted"/>
<gene>
    <name evidence="1" type="ORF">A33Q_2869</name>
</gene>
<sequence>MKTLSDNWITEGWIDFEYKKYLLLAYLQHVDSQFQEVKLYPPLAELIRHYTKLKSFSENKNQLKLAFPKLLEGPDLKQMKLKYKPLIVDDELMEQLEEIVQYSLPQFQKAIEEGKGIYEFLEKDMSIEPVGLSPIYQNEGYAFLTFEKSNEIYVYRYKVNLFQNSIDKFKGIMMQLVDKVRRSITNTFEQIKLDLIKSYKELPNPATYRIHSLQQIPVQESFLPISKRLLLKMVD</sequence>
<dbReference type="Proteomes" id="UP000006073">
    <property type="component" value="Unassembled WGS sequence"/>
</dbReference>
<name>S2D8H3_INDAL</name>
<dbReference type="AlphaFoldDB" id="S2D8H3"/>
<evidence type="ECO:0000313" key="2">
    <source>
        <dbReference type="Proteomes" id="UP000006073"/>
    </source>
</evidence>
<accession>S2D8H3</accession>
<dbReference type="OrthoDB" id="1523307at2"/>
<reference evidence="1 2" key="1">
    <citation type="journal article" date="2013" name="Genome Announc.">
        <title>Draft Genome Sequence of Indibacter alkaliphilus Strain LW1T, Isolated from Lonar Lake, a Haloalkaline Lake in the Buldana District of Maharashtra, India.</title>
        <authorList>
            <person name="Singh A."/>
            <person name="Kumar Jangir P."/>
            <person name="Sharma R."/>
            <person name="Singh A."/>
            <person name="Kumar Pinnaka A."/>
            <person name="Shivaji S."/>
        </authorList>
    </citation>
    <scope>NUCLEOTIDE SEQUENCE [LARGE SCALE GENOMIC DNA]</scope>
    <source>
        <strain evidence="2">CCUG 57479 / KCTC 22604 / LW1</strain>
    </source>
</reference>
<dbReference type="EMBL" id="ALWO02000037">
    <property type="protein sequence ID" value="EOZ95507.1"/>
    <property type="molecule type" value="Genomic_DNA"/>
</dbReference>
<dbReference type="eggNOG" id="ENOG502ZA5E">
    <property type="taxonomic scope" value="Bacteria"/>
</dbReference>
<comment type="caution">
    <text evidence="1">The sequence shown here is derived from an EMBL/GenBank/DDBJ whole genome shotgun (WGS) entry which is preliminary data.</text>
</comment>
<dbReference type="RefSeq" id="WP_009033280.1">
    <property type="nucleotide sequence ID" value="NZ_ALWO02000037.1"/>
</dbReference>
<keyword evidence="2" id="KW-1185">Reference proteome</keyword>
<dbReference type="STRING" id="1189612.A33Q_2869"/>
<protein>
    <submittedName>
        <fullName evidence="1">Uncharacterized protein</fullName>
    </submittedName>
</protein>